<dbReference type="Gene3D" id="1.20.1250.20">
    <property type="entry name" value="MFS general substrate transporter like domains"/>
    <property type="match status" value="2"/>
</dbReference>
<evidence type="ECO:0000313" key="8">
    <source>
        <dbReference type="EMBL" id="MUG69719.1"/>
    </source>
</evidence>
<evidence type="ECO:0000256" key="2">
    <source>
        <dbReference type="ARBA" id="ARBA00022448"/>
    </source>
</evidence>
<keyword evidence="2" id="KW-0813">Transport</keyword>
<comment type="subcellular location">
    <subcellularLocation>
        <location evidence="1">Cell membrane</location>
        <topology evidence="1">Multi-pass membrane protein</topology>
    </subcellularLocation>
</comment>
<feature type="transmembrane region" description="Helical" evidence="6">
    <location>
        <begin position="138"/>
        <end position="157"/>
    </location>
</feature>
<keyword evidence="5 6" id="KW-0472">Membrane</keyword>
<reference evidence="8 9" key="1">
    <citation type="submission" date="2019-11" db="EMBL/GenBank/DDBJ databases">
        <title>Draft genome sequences of five Paenibacillus species of dairy origin.</title>
        <authorList>
            <person name="Olajide A.M."/>
            <person name="Chen S."/>
            <person name="Lapointe G."/>
        </authorList>
    </citation>
    <scope>NUCLEOTIDE SEQUENCE [LARGE SCALE GENOMIC DNA]</scope>
    <source>
        <strain evidence="8 9">2CS3</strain>
    </source>
</reference>
<feature type="transmembrane region" description="Helical" evidence="6">
    <location>
        <begin position="102"/>
        <end position="126"/>
    </location>
</feature>
<evidence type="ECO:0000259" key="7">
    <source>
        <dbReference type="PROSITE" id="PS50850"/>
    </source>
</evidence>
<accession>A0A7X2Z7E6</accession>
<dbReference type="RefSeq" id="WP_155613999.1">
    <property type="nucleotide sequence ID" value="NZ_WNZX01000002.1"/>
</dbReference>
<feature type="transmembrane region" description="Helical" evidence="6">
    <location>
        <begin position="209"/>
        <end position="231"/>
    </location>
</feature>
<feature type="transmembrane region" description="Helical" evidence="6">
    <location>
        <begin position="44"/>
        <end position="65"/>
    </location>
</feature>
<evidence type="ECO:0000256" key="5">
    <source>
        <dbReference type="ARBA" id="ARBA00023136"/>
    </source>
</evidence>
<keyword evidence="9" id="KW-1185">Reference proteome</keyword>
<evidence type="ECO:0000256" key="6">
    <source>
        <dbReference type="SAM" id="Phobius"/>
    </source>
</evidence>
<evidence type="ECO:0000256" key="3">
    <source>
        <dbReference type="ARBA" id="ARBA00022692"/>
    </source>
</evidence>
<dbReference type="GO" id="GO:0022857">
    <property type="term" value="F:transmembrane transporter activity"/>
    <property type="evidence" value="ECO:0007669"/>
    <property type="project" value="InterPro"/>
</dbReference>
<feature type="transmembrane region" description="Helical" evidence="6">
    <location>
        <begin position="272"/>
        <end position="292"/>
    </location>
</feature>
<proteinExistence type="predicted"/>
<dbReference type="SUPFAM" id="SSF103473">
    <property type="entry name" value="MFS general substrate transporter"/>
    <property type="match status" value="1"/>
</dbReference>
<dbReference type="EMBL" id="WNZX01000002">
    <property type="protein sequence ID" value="MUG69719.1"/>
    <property type="molecule type" value="Genomic_DNA"/>
</dbReference>
<feature type="transmembrane region" description="Helical" evidence="6">
    <location>
        <begin position="12"/>
        <end position="32"/>
    </location>
</feature>
<dbReference type="InterPro" id="IPR036259">
    <property type="entry name" value="MFS_trans_sf"/>
</dbReference>
<evidence type="ECO:0000256" key="4">
    <source>
        <dbReference type="ARBA" id="ARBA00022989"/>
    </source>
</evidence>
<keyword evidence="4 6" id="KW-1133">Transmembrane helix</keyword>
<dbReference type="Pfam" id="PF07690">
    <property type="entry name" value="MFS_1"/>
    <property type="match status" value="1"/>
</dbReference>
<organism evidence="8 9">
    <name type="scientific">Paenibacillus validus</name>
    <dbReference type="NCBI Taxonomy" id="44253"/>
    <lineage>
        <taxon>Bacteria</taxon>
        <taxon>Bacillati</taxon>
        <taxon>Bacillota</taxon>
        <taxon>Bacilli</taxon>
        <taxon>Bacillales</taxon>
        <taxon>Paenibacillaceae</taxon>
        <taxon>Paenibacillus</taxon>
    </lineage>
</organism>
<feature type="transmembrane region" description="Helical" evidence="6">
    <location>
        <begin position="163"/>
        <end position="184"/>
    </location>
</feature>
<protein>
    <submittedName>
        <fullName evidence="8">MFS transporter</fullName>
    </submittedName>
</protein>
<feature type="transmembrane region" description="Helical" evidence="6">
    <location>
        <begin position="366"/>
        <end position="385"/>
    </location>
</feature>
<keyword evidence="3 6" id="KW-0812">Transmembrane</keyword>
<dbReference type="Proteomes" id="UP000450917">
    <property type="component" value="Unassembled WGS sequence"/>
</dbReference>
<feature type="transmembrane region" description="Helical" evidence="6">
    <location>
        <begin position="298"/>
        <end position="324"/>
    </location>
</feature>
<dbReference type="InterPro" id="IPR001958">
    <property type="entry name" value="Tet-R_TetA/multi-R_MdtG-like"/>
</dbReference>
<evidence type="ECO:0000313" key="9">
    <source>
        <dbReference type="Proteomes" id="UP000450917"/>
    </source>
</evidence>
<feature type="domain" description="Major facilitator superfamily (MFS) profile" evidence="7">
    <location>
        <begin position="11"/>
        <end position="389"/>
    </location>
</feature>
<comment type="caution">
    <text evidence="8">The sequence shown here is derived from an EMBL/GenBank/DDBJ whole genome shotgun (WGS) entry which is preliminary data.</text>
</comment>
<dbReference type="GO" id="GO:0005886">
    <property type="term" value="C:plasma membrane"/>
    <property type="evidence" value="ECO:0007669"/>
    <property type="project" value="UniProtKB-SubCell"/>
</dbReference>
<name>A0A7X2Z7E6_9BACL</name>
<feature type="transmembrane region" description="Helical" evidence="6">
    <location>
        <begin position="246"/>
        <end position="265"/>
    </location>
</feature>
<dbReference type="PANTHER" id="PTHR23518">
    <property type="entry name" value="C-METHYLTRANSFERASE"/>
    <property type="match status" value="1"/>
</dbReference>
<gene>
    <name evidence="8" type="ORF">GNP93_03400</name>
</gene>
<feature type="transmembrane region" description="Helical" evidence="6">
    <location>
        <begin position="77"/>
        <end position="96"/>
    </location>
</feature>
<dbReference type="PANTHER" id="PTHR23518:SF2">
    <property type="entry name" value="MAJOR FACILITATOR SUPERFAMILY TRANSPORTER"/>
    <property type="match status" value="1"/>
</dbReference>
<sequence length="402" mass="43624">MNNNQRSHRLNHAIFILVTILYWCSLYVYVPILSPYLEHLGASYTMMGVVLGSYGLMQIILRLPLGIASDRLKRRKPYVVLGMLTVTLSCLCFAMGEQLGWALAGRIMAGISASTWVAFTVMYASLYRKEEATRAMGMISLLTAAGQLIGMSVSGLLVETGGWAATFWAGTIIGLVGFALAFALKEPKGEMHRAPMRYEDLFAVMKDRLLLKVSTLSILAHGVLFITMFGFTPSYALSMGADQFDLTLLVLAFMIPHALTAYYSGRLLAPRFGAWPVVMTGFVVSAICSAGTTLVPGFGLLVATQAINGCVQGLHLPLLLALSIEHIPDEKRATAMGFYQAVYAIGMFAGPFLAGGLNEWGGLKSGFYLAGALGLTAAVLTRVWFMAKSKRSAVRHVREESM</sequence>
<dbReference type="PROSITE" id="PS50850">
    <property type="entry name" value="MFS"/>
    <property type="match status" value="1"/>
</dbReference>
<dbReference type="InterPro" id="IPR020846">
    <property type="entry name" value="MFS_dom"/>
</dbReference>
<feature type="transmembrane region" description="Helical" evidence="6">
    <location>
        <begin position="336"/>
        <end position="354"/>
    </location>
</feature>
<evidence type="ECO:0000256" key="1">
    <source>
        <dbReference type="ARBA" id="ARBA00004651"/>
    </source>
</evidence>
<dbReference type="PRINTS" id="PR01035">
    <property type="entry name" value="TCRTETA"/>
</dbReference>
<dbReference type="CDD" id="cd17490">
    <property type="entry name" value="MFS_YxlH_like"/>
    <property type="match status" value="1"/>
</dbReference>
<dbReference type="InterPro" id="IPR011701">
    <property type="entry name" value="MFS"/>
</dbReference>
<dbReference type="AlphaFoldDB" id="A0A7X2Z7E6"/>